<keyword evidence="4 12" id="KW-0863">Zinc-finger</keyword>
<feature type="region of interest" description="Disordered" evidence="13">
    <location>
        <begin position="343"/>
        <end position="370"/>
    </location>
</feature>
<dbReference type="STRING" id="64571.A0A1Y2GFE9"/>
<dbReference type="InterPro" id="IPR038534">
    <property type="entry name" value="Rtr1/RPAP2_sf"/>
</dbReference>
<feature type="compositionally biased region" description="Pro residues" evidence="13">
    <location>
        <begin position="232"/>
        <end position="243"/>
    </location>
</feature>
<evidence type="ECO:0000256" key="10">
    <source>
        <dbReference type="ARBA" id="ARBA00048336"/>
    </source>
</evidence>
<evidence type="ECO:0000256" key="3">
    <source>
        <dbReference type="ARBA" id="ARBA00022723"/>
    </source>
</evidence>
<evidence type="ECO:0000256" key="6">
    <source>
        <dbReference type="ARBA" id="ARBA00022833"/>
    </source>
</evidence>
<keyword evidence="16" id="KW-1185">Reference proteome</keyword>
<gene>
    <name evidence="15" type="ORF">BCR41DRAFT_424146</name>
</gene>
<dbReference type="PANTHER" id="PTHR14732:SF0">
    <property type="entry name" value="RNA POLYMERASE II SUBUNIT B1 CTD PHOSPHATASE RPAP2-RELATED"/>
    <property type="match status" value="1"/>
</dbReference>
<dbReference type="InParanoid" id="A0A1Y2GFE9"/>
<dbReference type="GO" id="GO:0008420">
    <property type="term" value="F:RNA polymerase II CTD heptapeptide repeat phosphatase activity"/>
    <property type="evidence" value="ECO:0007669"/>
    <property type="project" value="UniProtKB-UniRule"/>
</dbReference>
<dbReference type="OrthoDB" id="2590500at2759"/>
<feature type="compositionally biased region" description="Low complexity" evidence="13">
    <location>
        <begin position="32"/>
        <end position="48"/>
    </location>
</feature>
<dbReference type="InterPro" id="IPR039693">
    <property type="entry name" value="Rtr1/RPAP2"/>
</dbReference>
<keyword evidence="8 12" id="KW-0539">Nucleus</keyword>
<evidence type="ECO:0000256" key="12">
    <source>
        <dbReference type="RuleBase" id="RU367080"/>
    </source>
</evidence>
<evidence type="ECO:0000256" key="8">
    <source>
        <dbReference type="ARBA" id="ARBA00023242"/>
    </source>
</evidence>
<comment type="subcellular location">
    <subcellularLocation>
        <location evidence="1 12">Nucleus</location>
    </subcellularLocation>
</comment>
<comment type="catalytic activity">
    <reaction evidence="10 12">
        <text>O-phospho-L-threonyl-[protein] + H2O = L-threonyl-[protein] + phosphate</text>
        <dbReference type="Rhea" id="RHEA:47004"/>
        <dbReference type="Rhea" id="RHEA-COMP:11060"/>
        <dbReference type="Rhea" id="RHEA-COMP:11605"/>
        <dbReference type="ChEBI" id="CHEBI:15377"/>
        <dbReference type="ChEBI" id="CHEBI:30013"/>
        <dbReference type="ChEBI" id="CHEBI:43474"/>
        <dbReference type="ChEBI" id="CHEBI:61977"/>
        <dbReference type="EC" id="3.1.3.16"/>
    </reaction>
</comment>
<dbReference type="GO" id="GO:0043175">
    <property type="term" value="F:RNA polymerase core enzyme binding"/>
    <property type="evidence" value="ECO:0007669"/>
    <property type="project" value="UniProtKB-UniRule"/>
</dbReference>
<comment type="caution">
    <text evidence="15">The sequence shown here is derived from an EMBL/GenBank/DDBJ whole genome shotgun (WGS) entry which is preliminary data.</text>
</comment>
<feature type="region of interest" description="Disordered" evidence="13">
    <location>
        <begin position="210"/>
        <end position="249"/>
    </location>
</feature>
<evidence type="ECO:0000256" key="5">
    <source>
        <dbReference type="ARBA" id="ARBA00022801"/>
    </source>
</evidence>
<dbReference type="Gene3D" id="1.25.40.820">
    <property type="match status" value="1"/>
</dbReference>
<dbReference type="InterPro" id="IPR007308">
    <property type="entry name" value="Rtr1/RPAP2_dom"/>
</dbReference>
<feature type="region of interest" description="Disordered" evidence="13">
    <location>
        <begin position="27"/>
        <end position="53"/>
    </location>
</feature>
<evidence type="ECO:0000256" key="7">
    <source>
        <dbReference type="ARBA" id="ARBA00022912"/>
    </source>
</evidence>
<reference evidence="15 16" key="1">
    <citation type="submission" date="2016-07" db="EMBL/GenBank/DDBJ databases">
        <title>Pervasive Adenine N6-methylation of Active Genes in Fungi.</title>
        <authorList>
            <consortium name="DOE Joint Genome Institute"/>
            <person name="Mondo S.J."/>
            <person name="Dannebaum R.O."/>
            <person name="Kuo R.C."/>
            <person name="Labutti K."/>
            <person name="Haridas S."/>
            <person name="Kuo A."/>
            <person name="Salamov A."/>
            <person name="Ahrendt S.R."/>
            <person name="Lipzen A."/>
            <person name="Sullivan W."/>
            <person name="Andreopoulos W.B."/>
            <person name="Clum A."/>
            <person name="Lindquist E."/>
            <person name="Daum C."/>
            <person name="Ramamoorthy G.K."/>
            <person name="Gryganskyi A."/>
            <person name="Culley D."/>
            <person name="Magnuson J.K."/>
            <person name="James T.Y."/>
            <person name="O'Malley M.A."/>
            <person name="Stajich J.E."/>
            <person name="Spatafora J.W."/>
            <person name="Visel A."/>
            <person name="Grigoriev I.V."/>
        </authorList>
    </citation>
    <scope>NUCLEOTIDE SEQUENCE [LARGE SCALE GENOMIC DNA]</scope>
    <source>
        <strain evidence="15 16">NRRL 3116</strain>
    </source>
</reference>
<protein>
    <recommendedName>
        <fullName evidence="12">RNA polymerase II subunit B1 CTD phosphatase RPAP2 homolog</fullName>
        <ecNumber evidence="12">3.1.3.16</ecNumber>
    </recommendedName>
</protein>
<evidence type="ECO:0000259" key="14">
    <source>
        <dbReference type="PROSITE" id="PS51479"/>
    </source>
</evidence>
<keyword evidence="3 12" id="KW-0479">Metal-binding</keyword>
<proteinExistence type="inferred from homology"/>
<dbReference type="Proteomes" id="UP000193648">
    <property type="component" value="Unassembled WGS sequence"/>
</dbReference>
<comment type="function">
    <text evidence="12">Putative RNA polymerase II subunit B1 C-terminal domain (CTD) phosphatase involved in RNA polymerase II transcription regulation.</text>
</comment>
<dbReference type="GO" id="GO:0005737">
    <property type="term" value="C:cytoplasm"/>
    <property type="evidence" value="ECO:0007669"/>
    <property type="project" value="TreeGrafter"/>
</dbReference>
<feature type="compositionally biased region" description="Polar residues" evidence="13">
    <location>
        <begin position="320"/>
        <end position="334"/>
    </location>
</feature>
<comment type="catalytic activity">
    <reaction evidence="9 12">
        <text>O-phospho-L-seryl-[protein] + H2O = L-seryl-[protein] + phosphate</text>
        <dbReference type="Rhea" id="RHEA:20629"/>
        <dbReference type="Rhea" id="RHEA-COMP:9863"/>
        <dbReference type="Rhea" id="RHEA-COMP:11604"/>
        <dbReference type="ChEBI" id="CHEBI:15377"/>
        <dbReference type="ChEBI" id="CHEBI:29999"/>
        <dbReference type="ChEBI" id="CHEBI:43474"/>
        <dbReference type="ChEBI" id="CHEBI:83421"/>
        <dbReference type="EC" id="3.1.3.16"/>
    </reaction>
</comment>
<dbReference type="PANTHER" id="PTHR14732">
    <property type="entry name" value="RNA POLYMERASE II SUBUNIT B1 CTD PHOSPHATASE RPAP2-RELATED"/>
    <property type="match status" value="1"/>
</dbReference>
<dbReference type="GO" id="GO:0005634">
    <property type="term" value="C:nucleus"/>
    <property type="evidence" value="ECO:0007669"/>
    <property type="project" value="UniProtKB-SubCell"/>
</dbReference>
<evidence type="ECO:0000256" key="13">
    <source>
        <dbReference type="SAM" id="MobiDB-lite"/>
    </source>
</evidence>
<feature type="compositionally biased region" description="Polar residues" evidence="13">
    <location>
        <begin position="350"/>
        <end position="370"/>
    </location>
</feature>
<evidence type="ECO:0000256" key="2">
    <source>
        <dbReference type="ARBA" id="ARBA00005676"/>
    </source>
</evidence>
<dbReference type="Pfam" id="PF04181">
    <property type="entry name" value="RPAP2_Rtr1"/>
    <property type="match status" value="1"/>
</dbReference>
<comment type="similarity">
    <text evidence="2 11 12">Belongs to the RPAP2 family.</text>
</comment>
<dbReference type="AlphaFoldDB" id="A0A1Y2GFE9"/>
<evidence type="ECO:0000256" key="9">
    <source>
        <dbReference type="ARBA" id="ARBA00047761"/>
    </source>
</evidence>
<feature type="region of interest" description="Disordered" evidence="13">
    <location>
        <begin position="318"/>
        <end position="337"/>
    </location>
</feature>
<evidence type="ECO:0000313" key="16">
    <source>
        <dbReference type="Proteomes" id="UP000193648"/>
    </source>
</evidence>
<accession>A0A1Y2GFE9</accession>
<evidence type="ECO:0000313" key="15">
    <source>
        <dbReference type="EMBL" id="ORZ09341.1"/>
    </source>
</evidence>
<dbReference type="RefSeq" id="XP_021878794.1">
    <property type="nucleotide sequence ID" value="XM_022030380.1"/>
</dbReference>
<organism evidence="15 16">
    <name type="scientific">Lobosporangium transversale</name>
    <dbReference type="NCBI Taxonomy" id="64571"/>
    <lineage>
        <taxon>Eukaryota</taxon>
        <taxon>Fungi</taxon>
        <taxon>Fungi incertae sedis</taxon>
        <taxon>Mucoromycota</taxon>
        <taxon>Mortierellomycotina</taxon>
        <taxon>Mortierellomycetes</taxon>
        <taxon>Mortierellales</taxon>
        <taxon>Mortierellaceae</taxon>
        <taxon>Lobosporangium</taxon>
    </lineage>
</organism>
<evidence type="ECO:0000256" key="1">
    <source>
        <dbReference type="ARBA" id="ARBA00004123"/>
    </source>
</evidence>
<dbReference type="EC" id="3.1.3.16" evidence="12"/>
<feature type="domain" description="RTR1-type" evidence="14">
    <location>
        <begin position="96"/>
        <end position="178"/>
    </location>
</feature>
<sequence>MARRSVPTMKDDIVVDRSPLVEQYLPKIQKQASTSKTSVSSSSSAKVSPAESNEPKLTKKQILLKKNIELHKRYESMVLDWTLTLTDPVSEATLGEAANRIKQSHYQDIIEERNINKLCGYPLCSEPPRDVKGKFRISLNERKVFDISILKQFCSSRCLSASRWFESQLTEEPLYLLDVDSEHLKVARVSIVPLGMELAEFQALRAQGATAGETKPTPAFTIPEHTLDDLPPMSPQPSSPTPAPAGSSLGNEYVQSLLASVPETPSYIKIIERDTTGEIPSNPLDTSNMDQEMEEVFGDNSVEQQNHEAVDGYRVPVHRSASSKPNKGSNNIHTIENKMSRITLAEGDSAISNDTPMQRSASSTSMDTHA</sequence>
<dbReference type="EMBL" id="MCFF01000034">
    <property type="protein sequence ID" value="ORZ09341.1"/>
    <property type="molecule type" value="Genomic_DNA"/>
</dbReference>
<keyword evidence="7 12" id="KW-0904">Protein phosphatase</keyword>
<evidence type="ECO:0000256" key="11">
    <source>
        <dbReference type="PROSITE-ProRule" id="PRU00812"/>
    </source>
</evidence>
<keyword evidence="6 12" id="KW-0862">Zinc</keyword>
<dbReference type="GeneID" id="33572222"/>
<dbReference type="GO" id="GO:0008270">
    <property type="term" value="F:zinc ion binding"/>
    <property type="evidence" value="ECO:0007669"/>
    <property type="project" value="UniProtKB-KW"/>
</dbReference>
<name>A0A1Y2GFE9_9FUNG</name>
<dbReference type="PROSITE" id="PS51479">
    <property type="entry name" value="ZF_RTR1"/>
    <property type="match status" value="1"/>
</dbReference>
<keyword evidence="5 12" id="KW-0378">Hydrolase</keyword>
<evidence type="ECO:0000256" key="4">
    <source>
        <dbReference type="ARBA" id="ARBA00022771"/>
    </source>
</evidence>